<name>A0A820LZ97_9BILA</name>
<evidence type="ECO:0000313" key="1">
    <source>
        <dbReference type="EMBL" id="CAF4365209.1"/>
    </source>
</evidence>
<dbReference type="Proteomes" id="UP000663823">
    <property type="component" value="Unassembled WGS sequence"/>
</dbReference>
<proteinExistence type="predicted"/>
<dbReference type="EMBL" id="CAJOAX010068541">
    <property type="protein sequence ID" value="CAF4365209.1"/>
    <property type="molecule type" value="Genomic_DNA"/>
</dbReference>
<sequence>IMTQVLTLNNNTTNIVSSNRLLSITKNENKESITLIWFDPNIGSRHDIEQ</sequence>
<evidence type="ECO:0000313" key="2">
    <source>
        <dbReference type="Proteomes" id="UP000663823"/>
    </source>
</evidence>
<feature type="non-terminal residue" evidence="1">
    <location>
        <position position="1"/>
    </location>
</feature>
<accession>A0A820LZ97</accession>
<reference evidence="1" key="1">
    <citation type="submission" date="2021-02" db="EMBL/GenBank/DDBJ databases">
        <authorList>
            <person name="Nowell W R."/>
        </authorList>
    </citation>
    <scope>NUCLEOTIDE SEQUENCE</scope>
</reference>
<comment type="caution">
    <text evidence="1">The sequence shown here is derived from an EMBL/GenBank/DDBJ whole genome shotgun (WGS) entry which is preliminary data.</text>
</comment>
<protein>
    <submittedName>
        <fullName evidence="1">Uncharacterized protein</fullName>
    </submittedName>
</protein>
<gene>
    <name evidence="1" type="ORF">OTI717_LOCUS43973</name>
</gene>
<dbReference type="AlphaFoldDB" id="A0A820LZ97"/>
<feature type="non-terminal residue" evidence="1">
    <location>
        <position position="50"/>
    </location>
</feature>
<organism evidence="1 2">
    <name type="scientific">Rotaria sordida</name>
    <dbReference type="NCBI Taxonomy" id="392033"/>
    <lineage>
        <taxon>Eukaryota</taxon>
        <taxon>Metazoa</taxon>
        <taxon>Spiralia</taxon>
        <taxon>Gnathifera</taxon>
        <taxon>Rotifera</taxon>
        <taxon>Eurotatoria</taxon>
        <taxon>Bdelloidea</taxon>
        <taxon>Philodinida</taxon>
        <taxon>Philodinidae</taxon>
        <taxon>Rotaria</taxon>
    </lineage>
</organism>